<evidence type="ECO:0000313" key="5">
    <source>
        <dbReference type="Proteomes" id="UP000530032"/>
    </source>
</evidence>
<dbReference type="PANTHER" id="PTHR10545:SF42">
    <property type="entry name" value="ACETYLTRANSFERASE"/>
    <property type="match status" value="1"/>
</dbReference>
<sequence>MRDRSQWSDLFRQYAQFYQSTMSDTILNRSWSWLMDPHHPMEALVAESKDMRLLGIAHFRARPDPLIGLNAGFLDDLFVAHNQRGSDIGRSLIMGVKAIAQERGWPAVRWMTADANVQARHLYDKLASATSWVTYELSVKR</sequence>
<evidence type="ECO:0000256" key="1">
    <source>
        <dbReference type="ARBA" id="ARBA00022679"/>
    </source>
</evidence>
<proteinExistence type="predicted"/>
<dbReference type="PROSITE" id="PS51186">
    <property type="entry name" value="GNAT"/>
    <property type="match status" value="1"/>
</dbReference>
<gene>
    <name evidence="4" type="ORF">HF327_020615</name>
</gene>
<dbReference type="Proteomes" id="UP000530032">
    <property type="component" value="Unassembled WGS sequence"/>
</dbReference>
<reference evidence="4" key="1">
    <citation type="submission" date="2020-12" db="EMBL/GenBank/DDBJ databases">
        <title>Comamonas sp. nov., isolated from stream water.</title>
        <authorList>
            <person name="Park K.-H."/>
        </authorList>
    </citation>
    <scope>NUCLEOTIDE SEQUENCE</scope>
    <source>
        <strain evidence="4">EJ-4</strain>
    </source>
</reference>
<dbReference type="Pfam" id="PF00583">
    <property type="entry name" value="Acetyltransf_1"/>
    <property type="match status" value="1"/>
</dbReference>
<dbReference type="AlphaFoldDB" id="A0A843BGV9"/>
<feature type="domain" description="N-acetyltransferase" evidence="3">
    <location>
        <begin position="1"/>
        <end position="141"/>
    </location>
</feature>
<evidence type="ECO:0000256" key="2">
    <source>
        <dbReference type="ARBA" id="ARBA00023315"/>
    </source>
</evidence>
<dbReference type="SUPFAM" id="SSF55729">
    <property type="entry name" value="Acyl-CoA N-acyltransferases (Nat)"/>
    <property type="match status" value="1"/>
</dbReference>
<keyword evidence="2" id="KW-0012">Acyltransferase</keyword>
<dbReference type="EMBL" id="JABBCQ020000027">
    <property type="protein sequence ID" value="MBI1626878.1"/>
    <property type="molecule type" value="Genomic_DNA"/>
</dbReference>
<dbReference type="PANTHER" id="PTHR10545">
    <property type="entry name" value="DIAMINE N-ACETYLTRANSFERASE"/>
    <property type="match status" value="1"/>
</dbReference>
<keyword evidence="5" id="KW-1185">Reference proteome</keyword>
<evidence type="ECO:0000313" key="4">
    <source>
        <dbReference type="EMBL" id="MBI1626878.1"/>
    </source>
</evidence>
<keyword evidence="1 4" id="KW-0808">Transferase</keyword>
<evidence type="ECO:0000259" key="3">
    <source>
        <dbReference type="PROSITE" id="PS51186"/>
    </source>
</evidence>
<dbReference type="GO" id="GO:0008080">
    <property type="term" value="F:N-acetyltransferase activity"/>
    <property type="evidence" value="ECO:0007669"/>
    <property type="project" value="TreeGrafter"/>
</dbReference>
<dbReference type="Gene3D" id="3.40.630.30">
    <property type="match status" value="1"/>
</dbReference>
<dbReference type="InterPro" id="IPR016181">
    <property type="entry name" value="Acyl_CoA_acyltransferase"/>
</dbReference>
<dbReference type="CDD" id="cd04301">
    <property type="entry name" value="NAT_SF"/>
    <property type="match status" value="1"/>
</dbReference>
<dbReference type="InterPro" id="IPR051016">
    <property type="entry name" value="Diverse_Substrate_AcTransf"/>
</dbReference>
<dbReference type="InterPro" id="IPR000182">
    <property type="entry name" value="GNAT_dom"/>
</dbReference>
<comment type="caution">
    <text evidence="4">The sequence shown here is derived from an EMBL/GenBank/DDBJ whole genome shotgun (WGS) entry which is preliminary data.</text>
</comment>
<protein>
    <submittedName>
        <fullName evidence="4">GNAT family N-acetyltransferase</fullName>
    </submittedName>
</protein>
<organism evidence="4 5">
    <name type="scientific">Comamonas suwonensis</name>
    <dbReference type="NCBI Taxonomy" id="2606214"/>
    <lineage>
        <taxon>Bacteria</taxon>
        <taxon>Pseudomonadati</taxon>
        <taxon>Pseudomonadota</taxon>
        <taxon>Betaproteobacteria</taxon>
        <taxon>Burkholderiales</taxon>
        <taxon>Comamonadaceae</taxon>
        <taxon>Comamonas</taxon>
    </lineage>
</organism>
<name>A0A843BGV9_9BURK</name>
<accession>A0A843BGV9</accession>